<dbReference type="Proteomes" id="UP000680865">
    <property type="component" value="Unassembled WGS sequence"/>
</dbReference>
<reference evidence="5" key="1">
    <citation type="submission" date="2021-03" db="EMBL/GenBank/DDBJ databases">
        <title>Whole genome shotgun sequence of Actinoplanes consettensis NBRC 14913.</title>
        <authorList>
            <person name="Komaki H."/>
            <person name="Tamura T."/>
        </authorList>
    </citation>
    <scope>NUCLEOTIDE SEQUENCE</scope>
    <source>
        <strain evidence="5">NBRC 14913</strain>
    </source>
</reference>
<dbReference type="InterPro" id="IPR052708">
    <property type="entry name" value="PxpC"/>
</dbReference>
<gene>
    <name evidence="5" type="ORF">Aco04nite_71800</name>
</gene>
<dbReference type="Gene3D" id="2.40.100.10">
    <property type="entry name" value="Cyclophilin-like"/>
    <property type="match status" value="1"/>
</dbReference>
<dbReference type="NCBIfam" id="TIGR00724">
    <property type="entry name" value="urea_amlyse_rel"/>
    <property type="match status" value="1"/>
</dbReference>
<name>A0A919W5J4_9ACTN</name>
<dbReference type="Pfam" id="PF02626">
    <property type="entry name" value="CT_A_B"/>
    <property type="match status" value="1"/>
</dbReference>
<keyword evidence="6" id="KW-1185">Reference proteome</keyword>
<dbReference type="GO" id="GO:0016787">
    <property type="term" value="F:hydrolase activity"/>
    <property type="evidence" value="ECO:0007669"/>
    <property type="project" value="UniProtKB-KW"/>
</dbReference>
<comment type="caution">
    <text evidence="5">The sequence shown here is derived from an EMBL/GenBank/DDBJ whole genome shotgun (WGS) entry which is preliminary data.</text>
</comment>
<protein>
    <submittedName>
        <fullName evidence="5">Allophanate hydrolase</fullName>
    </submittedName>
</protein>
<evidence type="ECO:0000313" key="5">
    <source>
        <dbReference type="EMBL" id="GIM80638.1"/>
    </source>
</evidence>
<evidence type="ECO:0000313" key="6">
    <source>
        <dbReference type="Proteomes" id="UP000680865"/>
    </source>
</evidence>
<keyword evidence="3" id="KW-0067">ATP-binding</keyword>
<keyword evidence="1" id="KW-0547">Nucleotide-binding</keyword>
<dbReference type="InterPro" id="IPR003778">
    <property type="entry name" value="CT_A_B"/>
</dbReference>
<dbReference type="AlphaFoldDB" id="A0A919W5J4"/>
<dbReference type="InterPro" id="IPR029000">
    <property type="entry name" value="Cyclophilin-like_dom_sf"/>
</dbReference>
<sequence>MRIVRTGPLTVIKDEGRFGHTHLGVAPSGAVDRGAYARANALVSNPPGAAVLECTLGGLRVSFDSPAMIVLTGTDAVLTVDGVRASPEEIVSVAAGAVVSVGMPKRGLRSYLAVRGGFDVPPVLGSRSTDRLAGIGFAVSVDAVLPIGSPGSDHEPDTASLDSSLSRLSEGPLEVDLGPRDDWFTAEAIEAFLSSEFVITPASDSVGLRLDGPALTRAITDELPSEGVVRGSVQVPPDGRPIIFQADHPVTGGYPVIAVLTPESADRAAQARPGARVRFVRAPA</sequence>
<evidence type="ECO:0000256" key="3">
    <source>
        <dbReference type="ARBA" id="ARBA00022840"/>
    </source>
</evidence>
<evidence type="ECO:0000259" key="4">
    <source>
        <dbReference type="SMART" id="SM00797"/>
    </source>
</evidence>
<proteinExistence type="predicted"/>
<dbReference type="SUPFAM" id="SSF50891">
    <property type="entry name" value="Cyclophilin-like"/>
    <property type="match status" value="1"/>
</dbReference>
<organism evidence="5 6">
    <name type="scientific">Winogradskya consettensis</name>
    <dbReference type="NCBI Taxonomy" id="113560"/>
    <lineage>
        <taxon>Bacteria</taxon>
        <taxon>Bacillati</taxon>
        <taxon>Actinomycetota</taxon>
        <taxon>Actinomycetes</taxon>
        <taxon>Micromonosporales</taxon>
        <taxon>Micromonosporaceae</taxon>
        <taxon>Winogradskya</taxon>
    </lineage>
</organism>
<dbReference type="RefSeq" id="WP_244876541.1">
    <property type="nucleotide sequence ID" value="NZ_BAAATW010000001.1"/>
</dbReference>
<accession>A0A919W5J4</accession>
<dbReference type="PANTHER" id="PTHR43309">
    <property type="entry name" value="5-OXOPROLINASE SUBUNIT C"/>
    <property type="match status" value="1"/>
</dbReference>
<dbReference type="PANTHER" id="PTHR43309:SF3">
    <property type="entry name" value="5-OXOPROLINASE SUBUNIT C"/>
    <property type="match status" value="1"/>
</dbReference>
<dbReference type="GO" id="GO:0005524">
    <property type="term" value="F:ATP binding"/>
    <property type="evidence" value="ECO:0007669"/>
    <property type="project" value="UniProtKB-KW"/>
</dbReference>
<dbReference type="EMBL" id="BOQP01000043">
    <property type="protein sequence ID" value="GIM80638.1"/>
    <property type="molecule type" value="Genomic_DNA"/>
</dbReference>
<evidence type="ECO:0000256" key="1">
    <source>
        <dbReference type="ARBA" id="ARBA00022741"/>
    </source>
</evidence>
<evidence type="ECO:0000256" key="2">
    <source>
        <dbReference type="ARBA" id="ARBA00022801"/>
    </source>
</evidence>
<dbReference type="SMART" id="SM00797">
    <property type="entry name" value="AHS2"/>
    <property type="match status" value="1"/>
</dbReference>
<feature type="domain" description="Carboxyltransferase" evidence="4">
    <location>
        <begin position="22"/>
        <end position="284"/>
    </location>
</feature>
<keyword evidence="2 5" id="KW-0378">Hydrolase</keyword>